<sequence>MDPTGPLADIETGRFMIPHRRRRVLIGCLSVLIWAPPTLADAWQARIEKQLAVIDQRYHDRTGTGEIGVHVRRLDDGERVGWRDAERWYWASLVKVPVAVELLNRISRDGADLDDTMTLHASDYVDGAGATNWAAPGTRISLRTLLERMLIDSDNTATDMLMRRVGLEAVNRRARSLMDEGIGPITTLIDVRRHLYGVFTPRAQSLTGRQLIDLRQADFGEPRLTRLAQLTDSRREQFPALDLAAAYQRYYATGLNSGRLDRYADMLERIGKGEALPAAATATLLSIMQRADTGHRRLSAGFQRQWPFAQKTGTQYARFCDAGILAPGTPGAVVVVSCLRGAPSRREADRTFQAIGRAVESSGVLAREDSAEDQ</sequence>
<dbReference type="Gene3D" id="3.40.710.10">
    <property type="entry name" value="DD-peptidase/beta-lactamase superfamily"/>
    <property type="match status" value="1"/>
</dbReference>
<reference evidence="5" key="2">
    <citation type="submission" date="2017-11" db="EMBL/GenBank/DDBJ databases">
        <authorList>
            <person name="Das S.K."/>
        </authorList>
    </citation>
    <scope>NUCLEOTIDE SEQUENCE</scope>
    <source>
        <strain evidence="5">S4-41</strain>
    </source>
</reference>
<organism evidence="5 6">
    <name type="scientific">Salinicola acroporae</name>
    <dbReference type="NCBI Taxonomy" id="1541440"/>
    <lineage>
        <taxon>Bacteria</taxon>
        <taxon>Pseudomonadati</taxon>
        <taxon>Pseudomonadota</taxon>
        <taxon>Gammaproteobacteria</taxon>
        <taxon>Oceanospirillales</taxon>
        <taxon>Halomonadaceae</taxon>
        <taxon>Salinicola</taxon>
    </lineage>
</organism>
<name>A0ABT6I6R4_9GAMM</name>
<dbReference type="EC" id="3.5.2.6" evidence="3"/>
<keyword evidence="6" id="KW-1185">Reference proteome</keyword>
<proteinExistence type="inferred from homology"/>
<dbReference type="Pfam" id="PF13354">
    <property type="entry name" value="Beta-lactamase2"/>
    <property type="match status" value="1"/>
</dbReference>
<comment type="caution">
    <text evidence="5">The sequence shown here is derived from an EMBL/GenBank/DDBJ whole genome shotgun (WGS) entry which is preliminary data.</text>
</comment>
<evidence type="ECO:0000256" key="3">
    <source>
        <dbReference type="ARBA" id="ARBA00012865"/>
    </source>
</evidence>
<evidence type="ECO:0000313" key="6">
    <source>
        <dbReference type="Proteomes" id="UP001162135"/>
    </source>
</evidence>
<dbReference type="PANTHER" id="PTHR35333">
    <property type="entry name" value="BETA-LACTAMASE"/>
    <property type="match status" value="1"/>
</dbReference>
<accession>A0ABT6I6R4</accession>
<protein>
    <recommendedName>
        <fullName evidence="3">beta-lactamase</fullName>
        <ecNumber evidence="3">3.5.2.6</ecNumber>
    </recommendedName>
</protein>
<dbReference type="SUPFAM" id="SSF56601">
    <property type="entry name" value="beta-lactamase/transpeptidase-like"/>
    <property type="match status" value="1"/>
</dbReference>
<comment type="catalytic activity">
    <reaction evidence="1">
        <text>a beta-lactam + H2O = a substituted beta-amino acid</text>
        <dbReference type="Rhea" id="RHEA:20401"/>
        <dbReference type="ChEBI" id="CHEBI:15377"/>
        <dbReference type="ChEBI" id="CHEBI:35627"/>
        <dbReference type="ChEBI" id="CHEBI:140347"/>
        <dbReference type="EC" id="3.5.2.6"/>
    </reaction>
</comment>
<evidence type="ECO:0000259" key="4">
    <source>
        <dbReference type="Pfam" id="PF13354"/>
    </source>
</evidence>
<evidence type="ECO:0000313" key="5">
    <source>
        <dbReference type="EMBL" id="MDH4573408.1"/>
    </source>
</evidence>
<reference evidence="5" key="1">
    <citation type="journal article" date="2015" name="Antonie Van Leeuwenhoek">
        <title>Comparative 16S rRNA signatures and multilocus sequence analysis for the genus Salinicola and description of Salinicola acroporae sp. nov., isolated from coral Acropora digitifera.</title>
        <authorList>
            <person name="Lepcha R.T."/>
            <person name="Poddar A."/>
            <person name="Schumann P."/>
            <person name="Das S.K."/>
        </authorList>
    </citation>
    <scope>NUCLEOTIDE SEQUENCE</scope>
    <source>
        <strain evidence="5">S4-41</strain>
    </source>
</reference>
<evidence type="ECO:0000256" key="1">
    <source>
        <dbReference type="ARBA" id="ARBA00001526"/>
    </source>
</evidence>
<dbReference type="EMBL" id="PGFS01000001">
    <property type="protein sequence ID" value="MDH4573408.1"/>
    <property type="molecule type" value="Genomic_DNA"/>
</dbReference>
<dbReference type="InterPro" id="IPR000871">
    <property type="entry name" value="Beta-lactam_class-A"/>
</dbReference>
<dbReference type="InterPro" id="IPR012338">
    <property type="entry name" value="Beta-lactam/transpept-like"/>
</dbReference>
<gene>
    <name evidence="5" type="ORF">CUR86_13845</name>
</gene>
<keyword evidence="5" id="KW-0378">Hydrolase</keyword>
<comment type="similarity">
    <text evidence="2">Belongs to the class-A beta-lactamase family.</text>
</comment>
<dbReference type="PANTHER" id="PTHR35333:SF3">
    <property type="entry name" value="BETA-LACTAMASE-TYPE TRANSPEPTIDASE FOLD CONTAINING PROTEIN"/>
    <property type="match status" value="1"/>
</dbReference>
<dbReference type="GO" id="GO:0016787">
    <property type="term" value="F:hydrolase activity"/>
    <property type="evidence" value="ECO:0007669"/>
    <property type="project" value="UniProtKB-KW"/>
</dbReference>
<dbReference type="InterPro" id="IPR045155">
    <property type="entry name" value="Beta-lactam_cat"/>
</dbReference>
<feature type="domain" description="Beta-lactamase class A catalytic" evidence="4">
    <location>
        <begin position="68"/>
        <end position="335"/>
    </location>
</feature>
<evidence type="ECO:0000256" key="2">
    <source>
        <dbReference type="ARBA" id="ARBA00009009"/>
    </source>
</evidence>
<dbReference type="Proteomes" id="UP001162135">
    <property type="component" value="Unassembled WGS sequence"/>
</dbReference>